<dbReference type="Proteomes" id="UP000016801">
    <property type="component" value="Unassembled WGS sequence"/>
</dbReference>
<feature type="chain" id="PRO_5004018554" evidence="1">
    <location>
        <begin position="24"/>
        <end position="26"/>
    </location>
</feature>
<feature type="signal peptide" evidence="1">
    <location>
        <begin position="1"/>
        <end position="23"/>
    </location>
</feature>
<dbReference type="VEuPathDB" id="FungiDB:CPUR_05363"/>
<reference evidence="2 3" key="1">
    <citation type="journal article" date="2013" name="PLoS Genet.">
        <title>Plant-symbiotic fungi as chemical engineers: Multi-genome analysis of the Clavicipitaceae reveals dynamics of alkaloid loci.</title>
        <authorList>
            <person name="Schardl C.L."/>
            <person name="Young C.A."/>
            <person name="Hesse U."/>
            <person name="Amyotte S.G."/>
            <person name="Andreeva K."/>
            <person name="Calie P.J."/>
            <person name="Fleetwood D.J."/>
            <person name="Haws D.C."/>
            <person name="Moore N."/>
            <person name="Oeser B."/>
            <person name="Panaccione D.G."/>
            <person name="Schweri K.K."/>
            <person name="Voisey C.R."/>
            <person name="Farman M.L."/>
            <person name="Jaromczyk J.W."/>
            <person name="Roe B.A."/>
            <person name="O'Sullivan D.M."/>
            <person name="Scott B."/>
            <person name="Tudzynski P."/>
            <person name="An Z."/>
            <person name="Arnaoudova E.G."/>
            <person name="Bullock C.T."/>
            <person name="Charlton N.D."/>
            <person name="Chen L."/>
            <person name="Cox M."/>
            <person name="Dinkins R.D."/>
            <person name="Florea S."/>
            <person name="Glenn A.E."/>
            <person name="Gordon A."/>
            <person name="Gueldener U."/>
            <person name="Harris D.R."/>
            <person name="Hollin W."/>
            <person name="Jaromczyk J."/>
            <person name="Johnson R.D."/>
            <person name="Khan A.K."/>
            <person name="Leistner E."/>
            <person name="Leuchtmann A."/>
            <person name="Li C."/>
            <person name="Liu J."/>
            <person name="Liu J."/>
            <person name="Liu M."/>
            <person name="Mace W."/>
            <person name="Machado C."/>
            <person name="Nagabhyru P."/>
            <person name="Pan J."/>
            <person name="Schmid J."/>
            <person name="Sugawara K."/>
            <person name="Steiner U."/>
            <person name="Takach J.E."/>
            <person name="Tanaka E."/>
            <person name="Webb J.S."/>
            <person name="Wilson E.V."/>
            <person name="Wiseman J.L."/>
            <person name="Yoshida R."/>
            <person name="Zeng Z."/>
        </authorList>
    </citation>
    <scope>NUCLEOTIDE SEQUENCE [LARGE SCALE GENOMIC DNA]</scope>
    <source>
        <strain evidence="2 3">20.1</strain>
    </source>
</reference>
<evidence type="ECO:0000313" key="3">
    <source>
        <dbReference type="Proteomes" id="UP000016801"/>
    </source>
</evidence>
<evidence type="ECO:0000256" key="1">
    <source>
        <dbReference type="SAM" id="SignalP"/>
    </source>
</evidence>
<gene>
    <name evidence="2" type="ORF">CPUR_05363</name>
</gene>
<sequence length="26" mass="2992">MTWGVIYGWCALWLNLAVFSCDAEEN</sequence>
<dbReference type="HOGENOM" id="CLU_3417230_0_0_1"/>
<keyword evidence="3" id="KW-1185">Reference proteome</keyword>
<accession>M1W829</accession>
<organism evidence="2 3">
    <name type="scientific">Claviceps purpurea (strain 20.1)</name>
    <name type="common">Ergot fungus</name>
    <name type="synonym">Sphacelia segetum</name>
    <dbReference type="NCBI Taxonomy" id="1111077"/>
    <lineage>
        <taxon>Eukaryota</taxon>
        <taxon>Fungi</taxon>
        <taxon>Dikarya</taxon>
        <taxon>Ascomycota</taxon>
        <taxon>Pezizomycotina</taxon>
        <taxon>Sordariomycetes</taxon>
        <taxon>Hypocreomycetidae</taxon>
        <taxon>Hypocreales</taxon>
        <taxon>Clavicipitaceae</taxon>
        <taxon>Claviceps</taxon>
    </lineage>
</organism>
<comment type="caution">
    <text evidence="2">The sequence shown here is derived from an EMBL/GenBank/DDBJ whole genome shotgun (WGS) entry which is preliminary data.</text>
</comment>
<dbReference type="EMBL" id="CAGA01000031">
    <property type="protein sequence ID" value="CCE31510.1"/>
    <property type="molecule type" value="Genomic_DNA"/>
</dbReference>
<dbReference type="AlphaFoldDB" id="M1W829"/>
<evidence type="ECO:0000313" key="2">
    <source>
        <dbReference type="EMBL" id="CCE31510.1"/>
    </source>
</evidence>
<proteinExistence type="predicted"/>
<keyword evidence="1" id="KW-0732">Signal</keyword>
<protein>
    <submittedName>
        <fullName evidence="2">Uncharacterized protein</fullName>
    </submittedName>
</protein>
<name>M1W829_CLAP2</name>